<organism evidence="9 10">
    <name type="scientific">Legionella geestiana</name>
    <dbReference type="NCBI Taxonomy" id="45065"/>
    <lineage>
        <taxon>Bacteria</taxon>
        <taxon>Pseudomonadati</taxon>
        <taxon>Pseudomonadota</taxon>
        <taxon>Gammaproteobacteria</taxon>
        <taxon>Legionellales</taxon>
        <taxon>Legionellaceae</taxon>
        <taxon>Legionella</taxon>
    </lineage>
</organism>
<dbReference type="GO" id="GO:0015031">
    <property type="term" value="P:protein transport"/>
    <property type="evidence" value="ECO:0007669"/>
    <property type="project" value="UniProtKB-KW"/>
</dbReference>
<keyword evidence="10" id="KW-1185">Reference proteome</keyword>
<evidence type="ECO:0000256" key="5">
    <source>
        <dbReference type="ARBA" id="ARBA00022795"/>
    </source>
</evidence>
<dbReference type="STRING" id="45065.Lgee_1289"/>
<keyword evidence="4" id="KW-0813">Transport</keyword>
<dbReference type="InterPro" id="IPR018035">
    <property type="entry name" value="Flagellar_FliH/T3SS_HrpE"/>
</dbReference>
<keyword evidence="9" id="KW-0282">Flagellum</keyword>
<evidence type="ECO:0000256" key="3">
    <source>
        <dbReference type="ARBA" id="ARBA00016507"/>
    </source>
</evidence>
<accession>A0A0W0TTS2</accession>
<dbReference type="GO" id="GO:0044781">
    <property type="term" value="P:bacterial-type flagellum organization"/>
    <property type="evidence" value="ECO:0007669"/>
    <property type="project" value="UniProtKB-KW"/>
</dbReference>
<feature type="domain" description="Flagellar assembly protein FliH/Type III secretion system HrpE" evidence="8">
    <location>
        <begin position="54"/>
        <end position="175"/>
    </location>
</feature>
<evidence type="ECO:0000256" key="4">
    <source>
        <dbReference type="ARBA" id="ARBA00022448"/>
    </source>
</evidence>
<keyword evidence="9" id="KW-0969">Cilium</keyword>
<reference evidence="9 10" key="1">
    <citation type="submission" date="2015-11" db="EMBL/GenBank/DDBJ databases">
        <title>Genomic analysis of 38 Legionella species identifies large and diverse effector repertoires.</title>
        <authorList>
            <person name="Burstein D."/>
            <person name="Amaro F."/>
            <person name="Zusman T."/>
            <person name="Lifshitz Z."/>
            <person name="Cohen O."/>
            <person name="Gilbert J.A."/>
            <person name="Pupko T."/>
            <person name="Shuman H.A."/>
            <person name="Segal G."/>
        </authorList>
    </citation>
    <scope>NUCLEOTIDE SEQUENCE [LARGE SCALE GENOMIC DNA]</scope>
    <source>
        <strain evidence="9 10">ATCC 49504</strain>
    </source>
</reference>
<keyword evidence="6" id="KW-0653">Protein transport</keyword>
<dbReference type="GO" id="GO:0005829">
    <property type="term" value="C:cytosol"/>
    <property type="evidence" value="ECO:0007669"/>
    <property type="project" value="TreeGrafter"/>
</dbReference>
<dbReference type="AlphaFoldDB" id="A0A0W0TTS2"/>
<keyword evidence="9" id="KW-0966">Cell projection</keyword>
<evidence type="ECO:0000256" key="1">
    <source>
        <dbReference type="ARBA" id="ARBA00003041"/>
    </source>
</evidence>
<comment type="function">
    <text evidence="1">Needed for flagellar regrowth and assembly.</text>
</comment>
<evidence type="ECO:0000256" key="6">
    <source>
        <dbReference type="ARBA" id="ARBA00022927"/>
    </source>
</evidence>
<dbReference type="PATRIC" id="fig|45065.4.peg.1389"/>
<dbReference type="Proteomes" id="UP000054785">
    <property type="component" value="Unassembled WGS sequence"/>
</dbReference>
<proteinExistence type="inferred from homology"/>
<evidence type="ECO:0000256" key="2">
    <source>
        <dbReference type="ARBA" id="ARBA00006602"/>
    </source>
</evidence>
<dbReference type="RefSeq" id="WP_028386004.1">
    <property type="nucleotide sequence ID" value="NZ_CAAAHN010000011.1"/>
</dbReference>
<comment type="caution">
    <text evidence="9">The sequence shown here is derived from an EMBL/GenBank/DDBJ whole genome shotgun (WGS) entry which is preliminary data.</text>
</comment>
<dbReference type="InterPro" id="IPR051472">
    <property type="entry name" value="T3SS_Stator/FliH"/>
</dbReference>
<evidence type="ECO:0000256" key="7">
    <source>
        <dbReference type="ARBA" id="ARBA00023225"/>
    </source>
</evidence>
<evidence type="ECO:0000313" key="9">
    <source>
        <dbReference type="EMBL" id="KTC99023.1"/>
    </source>
</evidence>
<keyword evidence="5" id="KW-1005">Bacterial flagellum biogenesis</keyword>
<protein>
    <recommendedName>
        <fullName evidence="3">Flagellar assembly protein FliH</fullName>
    </recommendedName>
</protein>
<keyword evidence="7" id="KW-1006">Bacterial flagellum protein export</keyword>
<sequence length="189" mass="21118">MAEIVKNIPEKTAPEPAPVDGFAEGFARGFAEGKEEGEKEGCARGEKALADTRDALCQILASLKQAQEEARLALRAEIAGMVIPLVSPLFMELAHNPDWLNVRIDNLLSHLNREETLRLHLHPLDIQRLQENGALKALPPKVEVCADERLRLGGCRLHSEHGTFDAGIEEQVERLKVLLLKRQEEMRHD</sequence>
<name>A0A0W0TTS2_9GAMM</name>
<evidence type="ECO:0000259" key="8">
    <source>
        <dbReference type="Pfam" id="PF02108"/>
    </source>
</evidence>
<dbReference type="PANTHER" id="PTHR34982">
    <property type="entry name" value="YOP PROTEINS TRANSLOCATION PROTEIN L"/>
    <property type="match status" value="1"/>
</dbReference>
<gene>
    <name evidence="9" type="ORF">Lgee_1289</name>
</gene>
<dbReference type="EMBL" id="LNYC01000051">
    <property type="protein sequence ID" value="KTC99023.1"/>
    <property type="molecule type" value="Genomic_DNA"/>
</dbReference>
<dbReference type="PANTHER" id="PTHR34982:SF1">
    <property type="entry name" value="FLAGELLAR ASSEMBLY PROTEIN FLIH"/>
    <property type="match status" value="1"/>
</dbReference>
<evidence type="ECO:0000313" key="10">
    <source>
        <dbReference type="Proteomes" id="UP000054785"/>
    </source>
</evidence>
<dbReference type="Pfam" id="PF02108">
    <property type="entry name" value="FliH"/>
    <property type="match status" value="1"/>
</dbReference>
<comment type="similarity">
    <text evidence="2">Belongs to the FliH family.</text>
</comment>